<feature type="domain" description="HicB-like antitoxin of toxin-antitoxin system" evidence="1">
    <location>
        <begin position="6"/>
        <end position="68"/>
    </location>
</feature>
<sequence length="75" mass="8332">MKSLTYRILLNKEQEGGYTVTAPTLQGCISYGETIDEAIENIKEAIELYIEALKESGETIPTEENTLEYSLTISA</sequence>
<dbReference type="Proteomes" id="UP001155182">
    <property type="component" value="Unassembled WGS sequence"/>
</dbReference>
<name>A0A9X2F527_9SPHI</name>
<dbReference type="Pfam" id="PF15919">
    <property type="entry name" value="HicB_lk_antitox"/>
    <property type="match status" value="1"/>
</dbReference>
<dbReference type="PANTHER" id="PTHR34504">
    <property type="entry name" value="ANTITOXIN HICB"/>
    <property type="match status" value="1"/>
</dbReference>
<dbReference type="InterPro" id="IPR031807">
    <property type="entry name" value="HicB-like"/>
</dbReference>
<organism evidence="2 3">
    <name type="scientific">Solitalea agri</name>
    <dbReference type="NCBI Taxonomy" id="2953739"/>
    <lineage>
        <taxon>Bacteria</taxon>
        <taxon>Pseudomonadati</taxon>
        <taxon>Bacteroidota</taxon>
        <taxon>Sphingobacteriia</taxon>
        <taxon>Sphingobacteriales</taxon>
        <taxon>Sphingobacteriaceae</taxon>
        <taxon>Solitalea</taxon>
    </lineage>
</organism>
<proteinExistence type="predicted"/>
<evidence type="ECO:0000313" key="3">
    <source>
        <dbReference type="Proteomes" id="UP001155182"/>
    </source>
</evidence>
<gene>
    <name evidence="2" type="ORF">NF867_15900</name>
</gene>
<dbReference type="PANTHER" id="PTHR34504:SF2">
    <property type="entry name" value="UPF0150 PROTEIN SSL0259"/>
    <property type="match status" value="1"/>
</dbReference>
<reference evidence="2" key="1">
    <citation type="submission" date="2022-06" db="EMBL/GenBank/DDBJ databases">
        <title>Solitalea sp. MAHUQ-68 isolated from rhizospheric soil.</title>
        <authorList>
            <person name="Huq M.A."/>
        </authorList>
    </citation>
    <scope>NUCLEOTIDE SEQUENCE</scope>
    <source>
        <strain evidence="2">MAHUQ-68</strain>
    </source>
</reference>
<dbReference type="SUPFAM" id="SSF143100">
    <property type="entry name" value="TTHA1013/TTHA0281-like"/>
    <property type="match status" value="1"/>
</dbReference>
<keyword evidence="3" id="KW-1185">Reference proteome</keyword>
<protein>
    <submittedName>
        <fullName evidence="2">Type II toxin-antitoxin system HicB family antitoxin</fullName>
    </submittedName>
</protein>
<dbReference type="Gene3D" id="3.30.160.250">
    <property type="match status" value="1"/>
</dbReference>
<dbReference type="AlphaFoldDB" id="A0A9X2F527"/>
<comment type="caution">
    <text evidence="2">The sequence shown here is derived from an EMBL/GenBank/DDBJ whole genome shotgun (WGS) entry which is preliminary data.</text>
</comment>
<evidence type="ECO:0000259" key="1">
    <source>
        <dbReference type="Pfam" id="PF15919"/>
    </source>
</evidence>
<accession>A0A9X2F527</accession>
<dbReference type="InterPro" id="IPR035069">
    <property type="entry name" value="TTHA1013/TTHA0281-like"/>
</dbReference>
<evidence type="ECO:0000313" key="2">
    <source>
        <dbReference type="EMBL" id="MCO4294345.1"/>
    </source>
</evidence>
<dbReference type="InterPro" id="IPR051404">
    <property type="entry name" value="TA_system_antitoxin"/>
</dbReference>
<dbReference type="EMBL" id="JAMWYS010000056">
    <property type="protein sequence ID" value="MCO4294345.1"/>
    <property type="molecule type" value="Genomic_DNA"/>
</dbReference>
<dbReference type="RefSeq" id="WP_252589380.1">
    <property type="nucleotide sequence ID" value="NZ_JAMWYS010000056.1"/>
</dbReference>
<dbReference type="PROSITE" id="PS51257">
    <property type="entry name" value="PROKAR_LIPOPROTEIN"/>
    <property type="match status" value="1"/>
</dbReference>